<dbReference type="Ensembl" id="ENSSGRT00000091684.1">
    <property type="protein sequence ID" value="ENSSGRP00000086117.1"/>
    <property type="gene ID" value="ENSSGRG00000043338.1"/>
</dbReference>
<dbReference type="InterPro" id="IPR008984">
    <property type="entry name" value="SMAD_FHA_dom_sf"/>
</dbReference>
<feature type="region of interest" description="Disordered" evidence="1">
    <location>
        <begin position="1"/>
        <end position="20"/>
    </location>
</feature>
<name>A0A672RBG8_SINGR</name>
<dbReference type="AlphaFoldDB" id="A0A672RBG8"/>
<evidence type="ECO:0000313" key="3">
    <source>
        <dbReference type="Proteomes" id="UP000472262"/>
    </source>
</evidence>
<reference evidence="2" key="1">
    <citation type="submission" date="2025-08" db="UniProtKB">
        <authorList>
            <consortium name="Ensembl"/>
        </authorList>
    </citation>
    <scope>IDENTIFICATION</scope>
</reference>
<dbReference type="OMA" id="LGMNSEW"/>
<sequence length="86" mass="9989">MEKTEEPPSLNTEEEGSEKEKIWCLQRVGRDRDWLRLSEDSEVSVGRGLNVTHQILSASCPLMISRTHCVFKRSEDRQWTVTDNKV</sequence>
<evidence type="ECO:0000256" key="1">
    <source>
        <dbReference type="SAM" id="MobiDB-lite"/>
    </source>
</evidence>
<evidence type="ECO:0000313" key="2">
    <source>
        <dbReference type="Ensembl" id="ENSSGRP00000086117.1"/>
    </source>
</evidence>
<organism evidence="2 3">
    <name type="scientific">Sinocyclocheilus grahami</name>
    <name type="common">Dianchi golden-line fish</name>
    <name type="synonym">Barbus grahami</name>
    <dbReference type="NCBI Taxonomy" id="75366"/>
    <lineage>
        <taxon>Eukaryota</taxon>
        <taxon>Metazoa</taxon>
        <taxon>Chordata</taxon>
        <taxon>Craniata</taxon>
        <taxon>Vertebrata</taxon>
        <taxon>Euteleostomi</taxon>
        <taxon>Actinopterygii</taxon>
        <taxon>Neopterygii</taxon>
        <taxon>Teleostei</taxon>
        <taxon>Ostariophysi</taxon>
        <taxon>Cypriniformes</taxon>
        <taxon>Cyprinidae</taxon>
        <taxon>Cyprininae</taxon>
        <taxon>Sinocyclocheilus</taxon>
    </lineage>
</organism>
<dbReference type="InParanoid" id="A0A672RBG8"/>
<evidence type="ECO:0008006" key="4">
    <source>
        <dbReference type="Google" id="ProtNLM"/>
    </source>
</evidence>
<reference evidence="2" key="2">
    <citation type="submission" date="2025-09" db="UniProtKB">
        <authorList>
            <consortium name="Ensembl"/>
        </authorList>
    </citation>
    <scope>IDENTIFICATION</scope>
</reference>
<accession>A0A672RBG8</accession>
<dbReference type="SUPFAM" id="SSF49879">
    <property type="entry name" value="SMAD/FHA domain"/>
    <property type="match status" value="1"/>
</dbReference>
<protein>
    <recommendedName>
        <fullName evidence="4">FHA domain-containing protein</fullName>
    </recommendedName>
</protein>
<dbReference type="Gene3D" id="2.60.200.20">
    <property type="match status" value="1"/>
</dbReference>
<keyword evidence="3" id="KW-1185">Reference proteome</keyword>
<dbReference type="Proteomes" id="UP000472262">
    <property type="component" value="Unassembled WGS sequence"/>
</dbReference>
<proteinExistence type="predicted"/>